<feature type="region of interest" description="Disordered" evidence="1">
    <location>
        <begin position="328"/>
        <end position="367"/>
    </location>
</feature>
<proteinExistence type="predicted"/>
<dbReference type="EMBL" id="JARKIB010000833">
    <property type="protein sequence ID" value="KAJ7690603.1"/>
    <property type="molecule type" value="Genomic_DNA"/>
</dbReference>
<dbReference type="Proteomes" id="UP001215598">
    <property type="component" value="Unassembled WGS sequence"/>
</dbReference>
<feature type="compositionally biased region" description="Polar residues" evidence="1">
    <location>
        <begin position="356"/>
        <end position="367"/>
    </location>
</feature>
<accession>A0AAD7DG97</accession>
<keyword evidence="3" id="KW-1185">Reference proteome</keyword>
<evidence type="ECO:0000313" key="2">
    <source>
        <dbReference type="EMBL" id="KAJ7690603.1"/>
    </source>
</evidence>
<gene>
    <name evidence="2" type="ORF">B0H16DRAFT_1752481</name>
</gene>
<sequence length="385" mass="42562">MSRKTESLMRQWVQDRIPKPKHCSANECKCGGSHSMTVYLAYKEPVRDEDFGNWTFHCTGSCDHYTIELSDEERARLLPLYRQFIQQTKQAAKDARAAAIVAAKAEHIAAPRKPRRKVAEEPVAPNPPAKTSAAPSKGKARQTVDAPPGRGLDITAPSKGKGKQIVDAPSGRGLDIDLVNGPTEDDGYKSDTYEIEDDERRLVQLVAFTDGNTAPVLVTLNLRAVSCFSFKAFDVAVTVNTVSSEGGPGTKYLWYCPLKNEWNSLGDGAINFHPRGRVFMLRPTALSEEECLNIDDWTDKAIKSVLKLAPTAQGLDFDHDYIEIIDTPRSSPMHPSSSAPTASSAGSSQPLKRKASSSSEFLEQQSKFLETEELEDRKFKRQRGF</sequence>
<name>A0AAD7DG97_9AGAR</name>
<organism evidence="2 3">
    <name type="scientific">Mycena metata</name>
    <dbReference type="NCBI Taxonomy" id="1033252"/>
    <lineage>
        <taxon>Eukaryota</taxon>
        <taxon>Fungi</taxon>
        <taxon>Dikarya</taxon>
        <taxon>Basidiomycota</taxon>
        <taxon>Agaricomycotina</taxon>
        <taxon>Agaricomycetes</taxon>
        <taxon>Agaricomycetidae</taxon>
        <taxon>Agaricales</taxon>
        <taxon>Marasmiineae</taxon>
        <taxon>Mycenaceae</taxon>
        <taxon>Mycena</taxon>
    </lineage>
</organism>
<feature type="compositionally biased region" description="Low complexity" evidence="1">
    <location>
        <begin position="328"/>
        <end position="350"/>
    </location>
</feature>
<reference evidence="2" key="1">
    <citation type="submission" date="2023-03" db="EMBL/GenBank/DDBJ databases">
        <title>Massive genome expansion in bonnet fungi (Mycena s.s.) driven by repeated elements and novel gene families across ecological guilds.</title>
        <authorList>
            <consortium name="Lawrence Berkeley National Laboratory"/>
            <person name="Harder C.B."/>
            <person name="Miyauchi S."/>
            <person name="Viragh M."/>
            <person name="Kuo A."/>
            <person name="Thoen E."/>
            <person name="Andreopoulos B."/>
            <person name="Lu D."/>
            <person name="Skrede I."/>
            <person name="Drula E."/>
            <person name="Henrissat B."/>
            <person name="Morin E."/>
            <person name="Kohler A."/>
            <person name="Barry K."/>
            <person name="LaButti K."/>
            <person name="Morin E."/>
            <person name="Salamov A."/>
            <person name="Lipzen A."/>
            <person name="Mereny Z."/>
            <person name="Hegedus B."/>
            <person name="Baldrian P."/>
            <person name="Stursova M."/>
            <person name="Weitz H."/>
            <person name="Taylor A."/>
            <person name="Grigoriev I.V."/>
            <person name="Nagy L.G."/>
            <person name="Martin F."/>
            <person name="Kauserud H."/>
        </authorList>
    </citation>
    <scope>NUCLEOTIDE SEQUENCE</scope>
    <source>
        <strain evidence="2">CBHHK182m</strain>
    </source>
</reference>
<evidence type="ECO:0000256" key="1">
    <source>
        <dbReference type="SAM" id="MobiDB-lite"/>
    </source>
</evidence>
<comment type="caution">
    <text evidence="2">The sequence shown here is derived from an EMBL/GenBank/DDBJ whole genome shotgun (WGS) entry which is preliminary data.</text>
</comment>
<dbReference type="AlphaFoldDB" id="A0AAD7DG97"/>
<evidence type="ECO:0000313" key="3">
    <source>
        <dbReference type="Proteomes" id="UP001215598"/>
    </source>
</evidence>
<feature type="region of interest" description="Disordered" evidence="1">
    <location>
        <begin position="109"/>
        <end position="190"/>
    </location>
</feature>
<protein>
    <submittedName>
        <fullName evidence="2">Uncharacterized protein</fullName>
    </submittedName>
</protein>